<organism evidence="1 2">
    <name type="scientific">Haliscomenobacter hydrossis (strain ATCC 27775 / DSM 1100 / LMG 10767 / O)</name>
    <dbReference type="NCBI Taxonomy" id="760192"/>
    <lineage>
        <taxon>Bacteria</taxon>
        <taxon>Pseudomonadati</taxon>
        <taxon>Bacteroidota</taxon>
        <taxon>Saprospiria</taxon>
        <taxon>Saprospirales</taxon>
        <taxon>Haliscomenobacteraceae</taxon>
        <taxon>Haliscomenobacter</taxon>
    </lineage>
</organism>
<accession>F4L471</accession>
<proteinExistence type="predicted"/>
<keyword evidence="2" id="KW-1185">Reference proteome</keyword>
<dbReference type="KEGG" id="hhy:Halhy_2905"/>
<evidence type="ECO:0000313" key="1">
    <source>
        <dbReference type="EMBL" id="AEE50769.1"/>
    </source>
</evidence>
<reference key="2">
    <citation type="submission" date="2011-04" db="EMBL/GenBank/DDBJ databases">
        <title>Complete sequence of chromosome of Haliscomenobacter hydrossis DSM 1100.</title>
        <authorList>
            <consortium name="US DOE Joint Genome Institute (JGI-PGF)"/>
            <person name="Lucas S."/>
            <person name="Han J."/>
            <person name="Lapidus A."/>
            <person name="Bruce D."/>
            <person name="Goodwin L."/>
            <person name="Pitluck S."/>
            <person name="Peters L."/>
            <person name="Kyrpides N."/>
            <person name="Mavromatis K."/>
            <person name="Ivanova N."/>
            <person name="Ovchinnikova G."/>
            <person name="Pagani I."/>
            <person name="Daligault H."/>
            <person name="Detter J.C."/>
            <person name="Han C."/>
            <person name="Land M."/>
            <person name="Hauser L."/>
            <person name="Markowitz V."/>
            <person name="Cheng J.-F."/>
            <person name="Hugenholtz P."/>
            <person name="Woyke T."/>
            <person name="Wu D."/>
            <person name="Verbarg S."/>
            <person name="Frueling A."/>
            <person name="Brambilla E."/>
            <person name="Klenk H.-P."/>
            <person name="Eisen J.A."/>
        </authorList>
    </citation>
    <scope>NUCLEOTIDE SEQUENCE</scope>
    <source>
        <strain>DSM 1100</strain>
    </source>
</reference>
<reference evidence="1 2" key="1">
    <citation type="journal article" date="2011" name="Stand. Genomic Sci.">
        <title>Complete genome sequence of Haliscomenobacter hydrossis type strain (O).</title>
        <authorList>
            <consortium name="US DOE Joint Genome Institute (JGI-PGF)"/>
            <person name="Daligault H."/>
            <person name="Lapidus A."/>
            <person name="Zeytun A."/>
            <person name="Nolan M."/>
            <person name="Lucas S."/>
            <person name="Del Rio T.G."/>
            <person name="Tice H."/>
            <person name="Cheng J.F."/>
            <person name="Tapia R."/>
            <person name="Han C."/>
            <person name="Goodwin L."/>
            <person name="Pitluck S."/>
            <person name="Liolios K."/>
            <person name="Pagani I."/>
            <person name="Ivanova N."/>
            <person name="Huntemann M."/>
            <person name="Mavromatis K."/>
            <person name="Mikhailova N."/>
            <person name="Pati A."/>
            <person name="Chen A."/>
            <person name="Palaniappan K."/>
            <person name="Land M."/>
            <person name="Hauser L."/>
            <person name="Brambilla E.M."/>
            <person name="Rohde M."/>
            <person name="Verbarg S."/>
            <person name="Goker M."/>
            <person name="Bristow J."/>
            <person name="Eisen J.A."/>
            <person name="Markowitz V."/>
            <person name="Hugenholtz P."/>
            <person name="Kyrpides N.C."/>
            <person name="Klenk H.P."/>
            <person name="Woyke T."/>
        </authorList>
    </citation>
    <scope>NUCLEOTIDE SEQUENCE [LARGE SCALE GENOMIC DNA]</scope>
    <source>
        <strain evidence="2">ATCC 27775 / DSM 1100 / LMG 10767 / O</strain>
    </source>
</reference>
<evidence type="ECO:0000313" key="2">
    <source>
        <dbReference type="Proteomes" id="UP000008461"/>
    </source>
</evidence>
<dbReference type="RefSeq" id="WP_013765312.1">
    <property type="nucleotide sequence ID" value="NC_015510.1"/>
</dbReference>
<name>F4L471_HALH1</name>
<dbReference type="EMBL" id="CP002691">
    <property type="protein sequence ID" value="AEE50769.1"/>
    <property type="molecule type" value="Genomic_DNA"/>
</dbReference>
<gene>
    <name evidence="1" type="ordered locus">Halhy_2905</name>
</gene>
<dbReference type="AlphaFoldDB" id="F4L471"/>
<dbReference type="Proteomes" id="UP000008461">
    <property type="component" value="Chromosome"/>
</dbReference>
<dbReference type="HOGENOM" id="CLU_2232768_0_0_10"/>
<evidence type="ECO:0008006" key="3">
    <source>
        <dbReference type="Google" id="ProtNLM"/>
    </source>
</evidence>
<sequence>MELGEIYILTEERTAVLDVKSDKPQRVSLIVQDKLGTPCFEQQINLEKGSQTLQFPVEGLKPGSYFVWLHYGNLTKMVSFKVNTSKPLKPEPKKNFLLNVKFFSW</sequence>
<protein>
    <recommendedName>
        <fullName evidence="3">Secretion system C-terminal sorting domain-containing protein</fullName>
    </recommendedName>
</protein>